<feature type="active site" evidence="4">
    <location>
        <position position="142"/>
    </location>
</feature>
<dbReference type="GO" id="GO:0003723">
    <property type="term" value="F:RNA binding"/>
    <property type="evidence" value="ECO:0007669"/>
    <property type="project" value="UniProtKB-KW"/>
</dbReference>
<comment type="similarity">
    <text evidence="1 6">Belongs to the pseudouridine synthase RluA family.</text>
</comment>
<dbReference type="EMBL" id="RGOB01000015">
    <property type="protein sequence ID" value="NCU52891.1"/>
    <property type="molecule type" value="Genomic_DNA"/>
</dbReference>
<evidence type="ECO:0000256" key="5">
    <source>
        <dbReference type="PROSITE-ProRule" id="PRU00182"/>
    </source>
</evidence>
<accession>A0A845S900</accession>
<dbReference type="Proteomes" id="UP000572953">
    <property type="component" value="Unassembled WGS sequence"/>
</dbReference>
<dbReference type="InterPro" id="IPR036986">
    <property type="entry name" value="S4_RNA-bd_sf"/>
</dbReference>
<comment type="catalytic activity">
    <reaction evidence="3">
        <text>uridine(1911/1915/1917) in 23S rRNA = pseudouridine(1911/1915/1917) in 23S rRNA</text>
        <dbReference type="Rhea" id="RHEA:42524"/>
        <dbReference type="Rhea" id="RHEA-COMP:10097"/>
        <dbReference type="Rhea" id="RHEA-COMP:10098"/>
        <dbReference type="ChEBI" id="CHEBI:65314"/>
        <dbReference type="ChEBI" id="CHEBI:65315"/>
        <dbReference type="EC" id="5.4.99.23"/>
    </reaction>
</comment>
<keyword evidence="5" id="KW-0694">RNA-binding</keyword>
<dbReference type="InterPro" id="IPR006225">
    <property type="entry name" value="PsdUridine_synth_RluC/D"/>
</dbReference>
<feature type="domain" description="RNA-binding S4" evidence="7">
    <location>
        <begin position="17"/>
        <end position="82"/>
    </location>
</feature>
<dbReference type="CDD" id="cd02869">
    <property type="entry name" value="PseudoU_synth_RluA_like"/>
    <property type="match status" value="1"/>
</dbReference>
<dbReference type="GO" id="GO:0000455">
    <property type="term" value="P:enzyme-directed rRNA pseudouridine synthesis"/>
    <property type="evidence" value="ECO:0007669"/>
    <property type="project" value="TreeGrafter"/>
</dbReference>
<dbReference type="AlphaFoldDB" id="A0A845S900"/>
<comment type="caution">
    <text evidence="9">The sequence shown here is derived from an EMBL/GenBank/DDBJ whole genome shotgun (WGS) entry which is preliminary data.</text>
</comment>
<dbReference type="PROSITE" id="PS50889">
    <property type="entry name" value="S4"/>
    <property type="match status" value="1"/>
</dbReference>
<sequence length="327" mass="37259">MSINKYKFEITEEKNNTRLDSALANLIPEISRTRIKNIINEGFVKINKIQITQPSIKIKSSDIIEVSIPEPKEVNISAKNIKLDIRYEDDDLLIVNKSPEMVVHPGAGNFDNTLVNALMFHCKNKLSTIGGELRPGIVHRIDKGTSGLLVVAKNDNAHIFLSKQFAEHTIKRVYEVLVYGRMKPSSGQISSMIGRSKFNRKKMSINTSRGKDAITNYKTIEFFSGKKVPDMSFLECRLETGRTHQIRVHLSSHGNPIIGDQIYGKQNKFIRDIDPEFKELLEGFKRQALHAKSIGFVHPTTKKEIEFECEKPKDLENLLKIIKKLKF</sequence>
<dbReference type="Gene3D" id="3.10.290.10">
    <property type="entry name" value="RNA-binding S4 domain"/>
    <property type="match status" value="1"/>
</dbReference>
<comment type="catalytic activity">
    <reaction evidence="6">
        <text>a uridine in RNA = a pseudouridine in RNA</text>
        <dbReference type="Rhea" id="RHEA:48348"/>
        <dbReference type="Rhea" id="RHEA-COMP:12068"/>
        <dbReference type="Rhea" id="RHEA-COMP:12069"/>
        <dbReference type="ChEBI" id="CHEBI:65314"/>
        <dbReference type="ChEBI" id="CHEBI:65315"/>
    </reaction>
</comment>
<evidence type="ECO:0000256" key="6">
    <source>
        <dbReference type="RuleBase" id="RU362028"/>
    </source>
</evidence>
<evidence type="ECO:0000256" key="4">
    <source>
        <dbReference type="PIRSR" id="PIRSR606225-1"/>
    </source>
</evidence>
<evidence type="ECO:0000313" key="10">
    <source>
        <dbReference type="Proteomes" id="UP000572953"/>
    </source>
</evidence>
<dbReference type="EC" id="5.4.99.-" evidence="6"/>
<dbReference type="Proteomes" id="UP000747791">
    <property type="component" value="Unassembled WGS sequence"/>
</dbReference>
<dbReference type="EMBL" id="RGGN01000027">
    <property type="protein sequence ID" value="NCU62726.1"/>
    <property type="molecule type" value="Genomic_DNA"/>
</dbReference>
<dbReference type="Gene3D" id="3.30.2350.10">
    <property type="entry name" value="Pseudouridine synthase"/>
    <property type="match status" value="1"/>
</dbReference>
<evidence type="ECO:0000259" key="7">
    <source>
        <dbReference type="SMART" id="SM00363"/>
    </source>
</evidence>
<dbReference type="Pfam" id="PF01479">
    <property type="entry name" value="S4"/>
    <property type="match status" value="1"/>
</dbReference>
<dbReference type="PANTHER" id="PTHR21600:SF44">
    <property type="entry name" value="RIBOSOMAL LARGE SUBUNIT PSEUDOURIDINE SYNTHASE D"/>
    <property type="match status" value="1"/>
</dbReference>
<dbReference type="GO" id="GO:0160140">
    <property type="term" value="F:23S rRNA pseudouridine(1911/1915/1917) synthase activity"/>
    <property type="evidence" value="ECO:0007669"/>
    <property type="project" value="UniProtKB-EC"/>
</dbReference>
<dbReference type="PANTHER" id="PTHR21600">
    <property type="entry name" value="MITOCHONDRIAL RNA PSEUDOURIDINE SYNTHASE"/>
    <property type="match status" value="1"/>
</dbReference>
<gene>
    <name evidence="9" type="ORF">EBV78_01325</name>
    <name evidence="8" type="ORF">EBX74_01080</name>
</gene>
<dbReference type="InterPro" id="IPR006145">
    <property type="entry name" value="PsdUridine_synth_RsuA/RluA"/>
</dbReference>
<evidence type="ECO:0000313" key="8">
    <source>
        <dbReference type="EMBL" id="NCU52891.1"/>
    </source>
</evidence>
<dbReference type="InterPro" id="IPR002942">
    <property type="entry name" value="S4_RNA-bd"/>
</dbReference>
<keyword evidence="2 6" id="KW-0413">Isomerase</keyword>
<evidence type="ECO:0000256" key="1">
    <source>
        <dbReference type="ARBA" id="ARBA00010876"/>
    </source>
</evidence>
<dbReference type="NCBIfam" id="TIGR00005">
    <property type="entry name" value="rluA_subfam"/>
    <property type="match status" value="1"/>
</dbReference>
<dbReference type="SMART" id="SM00363">
    <property type="entry name" value="S4"/>
    <property type="match status" value="1"/>
</dbReference>
<organism evidence="9 10">
    <name type="scientific">Candidatus Fonsibacter lacus</name>
    <dbReference type="NCBI Taxonomy" id="2576439"/>
    <lineage>
        <taxon>Bacteria</taxon>
        <taxon>Pseudomonadati</taxon>
        <taxon>Pseudomonadota</taxon>
        <taxon>Alphaproteobacteria</taxon>
        <taxon>Candidatus Pelagibacterales</taxon>
        <taxon>Candidatus Pelagibacterales incertae sedis</taxon>
        <taxon>Candidatus Fonsibacter</taxon>
    </lineage>
</organism>
<comment type="function">
    <text evidence="6">Responsible for synthesis of pseudouridine from uracil.</text>
</comment>
<proteinExistence type="inferred from homology"/>
<evidence type="ECO:0000256" key="2">
    <source>
        <dbReference type="ARBA" id="ARBA00023235"/>
    </source>
</evidence>
<name>A0A845S900_9PROT</name>
<dbReference type="PROSITE" id="PS01129">
    <property type="entry name" value="PSI_RLU"/>
    <property type="match status" value="1"/>
</dbReference>
<dbReference type="Pfam" id="PF00849">
    <property type="entry name" value="PseudoU_synth_2"/>
    <property type="match status" value="1"/>
</dbReference>
<dbReference type="SUPFAM" id="SSF55174">
    <property type="entry name" value="Alpha-L RNA-binding motif"/>
    <property type="match status" value="1"/>
</dbReference>
<dbReference type="InterPro" id="IPR006224">
    <property type="entry name" value="PsdUridine_synth_RluA-like_CS"/>
</dbReference>
<evidence type="ECO:0000313" key="9">
    <source>
        <dbReference type="EMBL" id="NCU62726.1"/>
    </source>
</evidence>
<dbReference type="InterPro" id="IPR020103">
    <property type="entry name" value="PsdUridine_synth_cat_dom_sf"/>
</dbReference>
<protein>
    <recommendedName>
        <fullName evidence="6">Pseudouridine synthase</fullName>
        <ecNumber evidence="6">5.4.99.-</ecNumber>
    </recommendedName>
</protein>
<dbReference type="CDD" id="cd00165">
    <property type="entry name" value="S4"/>
    <property type="match status" value="1"/>
</dbReference>
<dbReference type="InterPro" id="IPR050188">
    <property type="entry name" value="RluA_PseudoU_synthase"/>
</dbReference>
<evidence type="ECO:0000256" key="3">
    <source>
        <dbReference type="ARBA" id="ARBA00036882"/>
    </source>
</evidence>
<reference evidence="9 10" key="1">
    <citation type="submission" date="2018-10" db="EMBL/GenBank/DDBJ databases">
        <title>Iterative Subtractive Binning of Freshwater Chronoseries Metagenomes Recovers Nearly Complete Genomes from over Four Hundred Novel Species.</title>
        <authorList>
            <person name="Rodriguez-R L.M."/>
            <person name="Tsementzi D."/>
            <person name="Luo C."/>
            <person name="Konstantinidis K.T."/>
        </authorList>
    </citation>
    <scope>NUCLEOTIDE SEQUENCE [LARGE SCALE GENOMIC DNA]</scope>
    <source>
        <strain evidence="9">WB7_2B_003</strain>
        <strain evidence="8">WB8_2A_004</strain>
    </source>
</reference>
<dbReference type="SUPFAM" id="SSF55120">
    <property type="entry name" value="Pseudouridine synthase"/>
    <property type="match status" value="1"/>
</dbReference>